<dbReference type="GO" id="GO:0005525">
    <property type="term" value="F:GTP binding"/>
    <property type="evidence" value="ECO:0007669"/>
    <property type="project" value="UniProtKB-UniRule"/>
</dbReference>
<dbReference type="SMART" id="SM00729">
    <property type="entry name" value="Elp3"/>
    <property type="match status" value="1"/>
</dbReference>
<dbReference type="InterPro" id="IPR000385">
    <property type="entry name" value="MoaA_NifB_PqqE_Fe-S-bd_CS"/>
</dbReference>
<comment type="caution">
    <text evidence="15">The sequence shown here is derived from an EMBL/GenBank/DDBJ whole genome shotgun (WGS) entry which is preliminary data.</text>
</comment>
<dbReference type="PROSITE" id="PS01305">
    <property type="entry name" value="MOAA_NIFB_PQQE"/>
    <property type="match status" value="1"/>
</dbReference>
<feature type="binding site" evidence="12">
    <location>
        <position position="286"/>
    </location>
    <ligand>
        <name>[4Fe-4S] cluster</name>
        <dbReference type="ChEBI" id="CHEBI:49883"/>
        <label>2</label>
        <note>4Fe-4S-substrate</note>
    </ligand>
</feature>
<proteinExistence type="inferred from homology"/>
<evidence type="ECO:0000313" key="16">
    <source>
        <dbReference type="Proteomes" id="UP000315037"/>
    </source>
</evidence>
<dbReference type="PROSITE" id="PS51918">
    <property type="entry name" value="RADICAL_SAM"/>
    <property type="match status" value="1"/>
</dbReference>
<dbReference type="PANTHER" id="PTHR22960:SF0">
    <property type="entry name" value="MOLYBDENUM COFACTOR BIOSYNTHESIS PROTEIN 1"/>
    <property type="match status" value="1"/>
</dbReference>
<feature type="binding site" evidence="12">
    <location>
        <position position="48"/>
    </location>
    <ligand>
        <name>[4Fe-4S] cluster</name>
        <dbReference type="ChEBI" id="CHEBI:49883"/>
        <label>1</label>
        <note>4Fe-4S-S-AdoMet</note>
    </ligand>
</feature>
<dbReference type="Gene3D" id="3.20.20.70">
    <property type="entry name" value="Aldolase class I"/>
    <property type="match status" value="1"/>
</dbReference>
<keyword evidence="3 12" id="KW-0949">S-adenosyl-L-methionine</keyword>
<comment type="pathway">
    <text evidence="12">Cofactor biosynthesis; molybdopterin biosynthesis.</text>
</comment>
<feature type="binding site" evidence="12">
    <location>
        <position position="122"/>
    </location>
    <ligand>
        <name>GTP</name>
        <dbReference type="ChEBI" id="CHEBI:37565"/>
    </ligand>
</feature>
<accession>A0A506UM01</accession>
<feature type="binding site" evidence="12">
    <location>
        <position position="185"/>
    </location>
    <ligand>
        <name>GTP</name>
        <dbReference type="ChEBI" id="CHEBI:37565"/>
    </ligand>
</feature>
<keyword evidence="8 12" id="KW-0342">GTP-binding</keyword>
<feature type="region of interest" description="Disordered" evidence="13">
    <location>
        <begin position="1"/>
        <end position="27"/>
    </location>
</feature>
<dbReference type="GO" id="GO:0006777">
    <property type="term" value="P:Mo-molybdopterin cofactor biosynthetic process"/>
    <property type="evidence" value="ECO:0007669"/>
    <property type="project" value="UniProtKB-UniRule"/>
</dbReference>
<feature type="binding site" evidence="12">
    <location>
        <position position="95"/>
    </location>
    <ligand>
        <name>S-adenosyl-L-methionine</name>
        <dbReference type="ChEBI" id="CHEBI:59789"/>
    </ligand>
</feature>
<dbReference type="GO" id="GO:1904047">
    <property type="term" value="F:S-adenosyl-L-methionine binding"/>
    <property type="evidence" value="ECO:0007669"/>
    <property type="project" value="UniProtKB-UniRule"/>
</dbReference>
<comment type="function">
    <text evidence="12">Catalyzes the cyclization of GTP to (8S)-3',8-cyclo-7,8-dihydroguanosine 5'-triphosphate.</text>
</comment>
<feature type="compositionally biased region" description="Basic and acidic residues" evidence="13">
    <location>
        <begin position="350"/>
        <end position="359"/>
    </location>
</feature>
<dbReference type="GO" id="GO:0061799">
    <property type="term" value="F:cyclic pyranopterin monophosphate synthase activity"/>
    <property type="evidence" value="ECO:0007669"/>
    <property type="project" value="TreeGrafter"/>
</dbReference>
<dbReference type="GO" id="GO:0061798">
    <property type="term" value="F:GTP 3',8'-cyclase activity"/>
    <property type="evidence" value="ECO:0007669"/>
    <property type="project" value="UniProtKB-UniRule"/>
</dbReference>
<feature type="binding site" evidence="12">
    <location>
        <position position="51"/>
    </location>
    <ligand>
        <name>[4Fe-4S] cluster</name>
        <dbReference type="ChEBI" id="CHEBI:49883"/>
        <label>1</label>
        <note>4Fe-4S-S-AdoMet</note>
    </ligand>
</feature>
<organism evidence="15 16">
    <name type="scientific">Oecophyllibacter saccharovorans</name>
    <dbReference type="NCBI Taxonomy" id="2558360"/>
    <lineage>
        <taxon>Bacteria</taxon>
        <taxon>Pseudomonadati</taxon>
        <taxon>Pseudomonadota</taxon>
        <taxon>Alphaproteobacteria</taxon>
        <taxon>Acetobacterales</taxon>
        <taxon>Acetobacteraceae</taxon>
        <taxon>Oecophyllibacter</taxon>
    </lineage>
</organism>
<dbReference type="PANTHER" id="PTHR22960">
    <property type="entry name" value="MOLYBDOPTERIN COFACTOR SYNTHESIS PROTEIN A"/>
    <property type="match status" value="1"/>
</dbReference>
<feature type="binding site" evidence="12">
    <location>
        <position position="37"/>
    </location>
    <ligand>
        <name>GTP</name>
        <dbReference type="ChEBI" id="CHEBI:37565"/>
    </ligand>
</feature>
<comment type="catalytic activity">
    <reaction evidence="11 12">
        <text>GTP + AH2 + S-adenosyl-L-methionine = (8S)-3',8-cyclo-7,8-dihydroguanosine 5'-triphosphate + 5'-deoxyadenosine + L-methionine + A + H(+)</text>
        <dbReference type="Rhea" id="RHEA:49576"/>
        <dbReference type="ChEBI" id="CHEBI:13193"/>
        <dbReference type="ChEBI" id="CHEBI:15378"/>
        <dbReference type="ChEBI" id="CHEBI:17319"/>
        <dbReference type="ChEBI" id="CHEBI:17499"/>
        <dbReference type="ChEBI" id="CHEBI:37565"/>
        <dbReference type="ChEBI" id="CHEBI:57844"/>
        <dbReference type="ChEBI" id="CHEBI:59789"/>
        <dbReference type="ChEBI" id="CHEBI:131766"/>
        <dbReference type="EC" id="4.1.99.22"/>
    </reaction>
</comment>
<dbReference type="InterPro" id="IPR007197">
    <property type="entry name" value="rSAM"/>
</dbReference>
<reference evidence="15 16" key="1">
    <citation type="submission" date="2019-03" db="EMBL/GenBank/DDBJ databases">
        <title>The complete genome sequence of Neokomagataea sp. Jb2 NBRC113641.</title>
        <authorList>
            <person name="Chua K.-O."/>
            <person name="Chan K.-G."/>
            <person name="See-Too W.-S."/>
        </authorList>
    </citation>
    <scope>NUCLEOTIDE SEQUENCE [LARGE SCALE GENOMIC DNA]</scope>
    <source>
        <strain evidence="15 16">Jb2</strain>
    </source>
</reference>
<dbReference type="EC" id="4.1.99.22" evidence="1 12"/>
<evidence type="ECO:0000256" key="5">
    <source>
        <dbReference type="ARBA" id="ARBA00022741"/>
    </source>
</evidence>
<keyword evidence="5 12" id="KW-0547">Nucleotide-binding</keyword>
<dbReference type="InterPro" id="IPR006638">
    <property type="entry name" value="Elp3/MiaA/NifB-like_rSAM"/>
</dbReference>
<feature type="binding site" evidence="12">
    <location>
        <position position="283"/>
    </location>
    <ligand>
        <name>[4Fe-4S] cluster</name>
        <dbReference type="ChEBI" id="CHEBI:49883"/>
        <label>2</label>
        <note>4Fe-4S-substrate</note>
    </ligand>
</feature>
<dbReference type="CDD" id="cd01335">
    <property type="entry name" value="Radical_SAM"/>
    <property type="match status" value="1"/>
</dbReference>
<feature type="binding site" evidence="12">
    <location>
        <position position="300"/>
    </location>
    <ligand>
        <name>[4Fe-4S] cluster</name>
        <dbReference type="ChEBI" id="CHEBI:49883"/>
        <label>2</label>
        <note>4Fe-4S-substrate</note>
    </ligand>
</feature>
<dbReference type="Proteomes" id="UP000315037">
    <property type="component" value="Unassembled WGS sequence"/>
</dbReference>
<dbReference type="InterPro" id="IPR013483">
    <property type="entry name" value="MoaA"/>
</dbReference>
<keyword evidence="6 12" id="KW-0408">Iron</keyword>
<dbReference type="GO" id="GO:0046872">
    <property type="term" value="F:metal ion binding"/>
    <property type="evidence" value="ECO:0007669"/>
    <property type="project" value="UniProtKB-KW"/>
</dbReference>
<evidence type="ECO:0000313" key="15">
    <source>
        <dbReference type="EMBL" id="TPW34213.1"/>
    </source>
</evidence>
<dbReference type="RefSeq" id="WP_165600848.1">
    <property type="nucleotide sequence ID" value="NZ_SORZ01000002.1"/>
</dbReference>
<dbReference type="InterPro" id="IPR040064">
    <property type="entry name" value="MoaA-like"/>
</dbReference>
<feature type="binding site" evidence="12">
    <location>
        <position position="50"/>
    </location>
    <ligand>
        <name>S-adenosyl-L-methionine</name>
        <dbReference type="ChEBI" id="CHEBI:59789"/>
    </ligand>
</feature>
<comment type="similarity">
    <text evidence="12">Belongs to the radical SAM superfamily. MoaA family.</text>
</comment>
<keyword evidence="16" id="KW-1185">Reference proteome</keyword>
<comment type="subunit">
    <text evidence="12">Monomer and homodimer.</text>
</comment>
<dbReference type="SFLD" id="SFLDS00029">
    <property type="entry name" value="Radical_SAM"/>
    <property type="match status" value="1"/>
</dbReference>
<feature type="binding site" evidence="12">
    <location>
        <begin position="288"/>
        <end position="290"/>
    </location>
    <ligand>
        <name>GTP</name>
        <dbReference type="ChEBI" id="CHEBI:37565"/>
    </ligand>
</feature>
<feature type="binding site" evidence="12">
    <location>
        <position position="146"/>
    </location>
    <ligand>
        <name>S-adenosyl-L-methionine</name>
        <dbReference type="ChEBI" id="CHEBI:59789"/>
    </ligand>
</feature>
<keyword evidence="10 12" id="KW-0456">Lyase</keyword>
<evidence type="ECO:0000256" key="11">
    <source>
        <dbReference type="ARBA" id="ARBA00048697"/>
    </source>
</evidence>
<keyword evidence="2 12" id="KW-0004">4Fe-4S</keyword>
<keyword evidence="7 12" id="KW-0411">Iron-sulfur</keyword>
<feature type="region of interest" description="Disordered" evidence="13">
    <location>
        <begin position="339"/>
        <end position="375"/>
    </location>
</feature>
<keyword evidence="9 12" id="KW-0501">Molybdenum cofactor biosynthesis</keyword>
<name>A0A506UM01_9PROT</name>
<dbReference type="SFLD" id="SFLDG01383">
    <property type="entry name" value="cyclic_pyranopterin_phosphate"/>
    <property type="match status" value="1"/>
</dbReference>
<evidence type="ECO:0000256" key="12">
    <source>
        <dbReference type="HAMAP-Rule" id="MF_01225"/>
    </source>
</evidence>
<evidence type="ECO:0000256" key="10">
    <source>
        <dbReference type="ARBA" id="ARBA00023239"/>
    </source>
</evidence>
<dbReference type="SFLD" id="SFLDG01067">
    <property type="entry name" value="SPASM/twitch_domain_containing"/>
    <property type="match status" value="1"/>
</dbReference>
<comment type="cofactor">
    <cofactor evidence="12">
        <name>[4Fe-4S] cluster</name>
        <dbReference type="ChEBI" id="CHEBI:49883"/>
    </cofactor>
    <text evidence="12">Binds 2 [4Fe-4S] clusters. Binds 1 [4Fe-4S] cluster coordinated with 3 cysteines and an exchangeable S-adenosyl-L-methionine and 1 [4Fe-4S] cluster coordinated with 3 cysteines and the GTP-derived substrate.</text>
</comment>
<dbReference type="Pfam" id="PF06463">
    <property type="entry name" value="Mob_synth_C"/>
    <property type="match status" value="1"/>
</dbReference>
<dbReference type="Pfam" id="PF04055">
    <property type="entry name" value="Radical_SAM"/>
    <property type="match status" value="1"/>
</dbReference>
<evidence type="ECO:0000256" key="2">
    <source>
        <dbReference type="ARBA" id="ARBA00022485"/>
    </source>
</evidence>
<dbReference type="InterPro" id="IPR050105">
    <property type="entry name" value="MoCo_biosynth_MoaA/MoaC"/>
</dbReference>
<feature type="binding site" evidence="12">
    <location>
        <position position="44"/>
    </location>
    <ligand>
        <name>[4Fe-4S] cluster</name>
        <dbReference type="ChEBI" id="CHEBI:49883"/>
        <label>1</label>
        <note>4Fe-4S-S-AdoMet</note>
    </ligand>
</feature>
<evidence type="ECO:0000256" key="8">
    <source>
        <dbReference type="ARBA" id="ARBA00023134"/>
    </source>
</evidence>
<dbReference type="GO" id="GO:0051539">
    <property type="term" value="F:4 iron, 4 sulfur cluster binding"/>
    <property type="evidence" value="ECO:0007669"/>
    <property type="project" value="UniProtKB-UniRule"/>
</dbReference>
<evidence type="ECO:0000256" key="13">
    <source>
        <dbReference type="SAM" id="MobiDB-lite"/>
    </source>
</evidence>
<dbReference type="InterPro" id="IPR013785">
    <property type="entry name" value="Aldolase_TIM"/>
</dbReference>
<feature type="binding site" evidence="12">
    <location>
        <position position="91"/>
    </location>
    <ligand>
        <name>GTP</name>
        <dbReference type="ChEBI" id="CHEBI:37565"/>
    </ligand>
</feature>
<dbReference type="HAMAP" id="MF_01225_B">
    <property type="entry name" value="MoaA_B"/>
    <property type="match status" value="1"/>
</dbReference>
<evidence type="ECO:0000256" key="1">
    <source>
        <dbReference type="ARBA" id="ARBA00012167"/>
    </source>
</evidence>
<dbReference type="InterPro" id="IPR010505">
    <property type="entry name" value="MoaA_twitch"/>
</dbReference>
<protein>
    <recommendedName>
        <fullName evidence="1 12">GTP 3',8-cyclase</fullName>
        <ecNumber evidence="1 12">4.1.99.22</ecNumber>
    </recommendedName>
    <alternativeName>
        <fullName evidence="12">Molybdenum cofactor biosynthesis protein A</fullName>
    </alternativeName>
</protein>
<gene>
    <name evidence="12 15" type="primary">moaA</name>
    <name evidence="15" type="ORF">E3202_06790</name>
</gene>
<dbReference type="UniPathway" id="UPA00344"/>
<evidence type="ECO:0000259" key="14">
    <source>
        <dbReference type="PROSITE" id="PS51918"/>
    </source>
</evidence>
<evidence type="ECO:0000256" key="3">
    <source>
        <dbReference type="ARBA" id="ARBA00022691"/>
    </source>
</evidence>
<feature type="domain" description="Radical SAM core" evidence="14">
    <location>
        <begin position="28"/>
        <end position="252"/>
    </location>
</feature>
<feature type="compositionally biased region" description="Polar residues" evidence="13">
    <location>
        <begin position="7"/>
        <end position="21"/>
    </location>
</feature>
<evidence type="ECO:0000256" key="4">
    <source>
        <dbReference type="ARBA" id="ARBA00022723"/>
    </source>
</evidence>
<dbReference type="AlphaFoldDB" id="A0A506UM01"/>
<dbReference type="SUPFAM" id="SSF102114">
    <property type="entry name" value="Radical SAM enzymes"/>
    <property type="match status" value="1"/>
</dbReference>
<feature type="binding site" evidence="12">
    <location>
        <position position="219"/>
    </location>
    <ligand>
        <name>S-adenosyl-L-methionine</name>
        <dbReference type="ChEBI" id="CHEBI:59789"/>
    </ligand>
</feature>
<evidence type="ECO:0000256" key="9">
    <source>
        <dbReference type="ARBA" id="ARBA00023150"/>
    </source>
</evidence>
<dbReference type="EMBL" id="SORZ01000002">
    <property type="protein sequence ID" value="TPW34213.1"/>
    <property type="molecule type" value="Genomic_DNA"/>
</dbReference>
<dbReference type="NCBIfam" id="TIGR02666">
    <property type="entry name" value="moaA"/>
    <property type="match status" value="1"/>
</dbReference>
<dbReference type="CDD" id="cd21117">
    <property type="entry name" value="Twitch_MoaA"/>
    <property type="match status" value="1"/>
</dbReference>
<evidence type="ECO:0000256" key="7">
    <source>
        <dbReference type="ARBA" id="ARBA00023014"/>
    </source>
</evidence>
<evidence type="ECO:0000256" key="6">
    <source>
        <dbReference type="ARBA" id="ARBA00023004"/>
    </source>
</evidence>
<dbReference type="SFLD" id="SFLDG01386">
    <property type="entry name" value="main_SPASM_domain-containing"/>
    <property type="match status" value="1"/>
</dbReference>
<sequence length="375" mass="41567">MAGKSVTDFTATRPATESGTTVAPVRDRRGRPLRDLRISVMDRCNFRCPYCMPESTFPEDFRFLPPAERLSFDEIVRLARAAIPLGVTKLRLTGGEPLLRPQLPELVARLAALPGIEDVALTTNGVLLDRQAQALRAAGLHRVTVSIDALDPKVFARMSGNRGSVAAVLAGIEAARQAGFPGGVKLNAVVQRGVNDSEIVSLARHFRFQDVVLRFVEYMDVGTRNGWERSDVMTAREIRERLSEIAPLVSLPPTYPGEVARRYRFADGSGEIGLIASVTAPFCGGCTRARLSSDGRFYTCLFASQGADLRYFLRHENPSDSQLTAHLRSIWERRNDRYSEERGQFSGETRQWERPEAGKRGGSRQPRVEMNYIGG</sequence>
<dbReference type="InterPro" id="IPR058240">
    <property type="entry name" value="rSAM_sf"/>
</dbReference>
<keyword evidence="4 12" id="KW-0479">Metal-binding</keyword>